<dbReference type="Pfam" id="PF22528">
    <property type="entry name" value="PRMT_C"/>
    <property type="match status" value="1"/>
</dbReference>
<evidence type="ECO:0000256" key="3">
    <source>
        <dbReference type="ARBA" id="ARBA00022679"/>
    </source>
</evidence>
<organism evidence="10">
    <name type="scientific">Cryptomonas curvata</name>
    <dbReference type="NCBI Taxonomy" id="233186"/>
    <lineage>
        <taxon>Eukaryota</taxon>
        <taxon>Cryptophyceae</taxon>
        <taxon>Cryptomonadales</taxon>
        <taxon>Cryptomonadaceae</taxon>
        <taxon>Cryptomonas</taxon>
    </lineage>
</organism>
<dbReference type="GO" id="GO:0005634">
    <property type="term" value="C:nucleus"/>
    <property type="evidence" value="ECO:0007669"/>
    <property type="project" value="TreeGrafter"/>
</dbReference>
<keyword evidence="3 6" id="KW-0808">Transferase</keyword>
<dbReference type="SUPFAM" id="SSF53335">
    <property type="entry name" value="S-adenosyl-L-methionine-dependent methyltransferases"/>
    <property type="match status" value="1"/>
</dbReference>
<dbReference type="FunFam" id="2.70.160.11:FF:000001">
    <property type="entry name" value="Blast:Protein arginine N-methyltransferase 1"/>
    <property type="match status" value="1"/>
</dbReference>
<reference evidence="10" key="1">
    <citation type="submission" date="2021-01" db="EMBL/GenBank/DDBJ databases">
        <authorList>
            <person name="Corre E."/>
            <person name="Pelletier E."/>
            <person name="Niang G."/>
            <person name="Scheremetjew M."/>
            <person name="Finn R."/>
            <person name="Kale V."/>
            <person name="Holt S."/>
            <person name="Cochrane G."/>
            <person name="Meng A."/>
            <person name="Brown T."/>
            <person name="Cohen L."/>
        </authorList>
    </citation>
    <scope>NUCLEOTIDE SEQUENCE</scope>
    <source>
        <strain evidence="10">CCAP979/52</strain>
    </source>
</reference>
<name>A0A7S0N8X0_9CRYP</name>
<evidence type="ECO:0000256" key="4">
    <source>
        <dbReference type="ARBA" id="ARBA00022691"/>
    </source>
</evidence>
<dbReference type="PROSITE" id="PS51678">
    <property type="entry name" value="SAM_MT_PRMT"/>
    <property type="match status" value="1"/>
</dbReference>
<sequence>MASSHIMSLDFKALRLRGGGLQRAWKSSSASFRGPSKAPAATVRGGKSAGLGAVPEDSAAASETQHASSSWANVVARNPSPAPTVTDKSGNAGVAQTAEQNYTNGEGDAYYFNSYSHFGIHEEMLKDEVRTLAYRDALLKNAHILKGKVVLDLGCGTGILSMFAAQAGAAHVYAVDCSAMADTAFRIVQANGFSDRITVIRGEIEQVTLPVDKVDVIVSEWMGYSLLYETMFDSVIFARDKWLKPGGMLMPDKAAIYLCGIEDAKYKNEKIFFWDQVYGFNMSCIRPAALSEPLVDTVDPGQIATTTACVWEADLLTIDKAGMQVDSAFNLTALRNDYIHALVLHFDVGFTQGHKPIWMTTSPREKWTHWRQTVLYLHDDLAAARGQTMQGRLAITPGRENKRHLDYRLDYEFHGDAVNGERLLAPHRATHLYRMR</sequence>
<feature type="domain" description="Protein arginine N-methyltransferase" evidence="9">
    <location>
        <begin position="252"/>
        <end position="415"/>
    </location>
</feature>
<dbReference type="PANTHER" id="PTHR11006">
    <property type="entry name" value="PROTEIN ARGININE N-METHYLTRANSFERASE"/>
    <property type="match status" value="1"/>
</dbReference>
<dbReference type="InterPro" id="IPR055135">
    <property type="entry name" value="PRMT_dom"/>
</dbReference>
<dbReference type="Gene3D" id="2.70.160.11">
    <property type="entry name" value="Hnrnp arginine n-methyltransferase1"/>
    <property type="match status" value="1"/>
</dbReference>
<dbReference type="EMBL" id="HBEZ01060203">
    <property type="protein sequence ID" value="CAD8663529.1"/>
    <property type="molecule type" value="Transcribed_RNA"/>
</dbReference>
<gene>
    <name evidence="10" type="ORF">CCUR1050_LOCUS33071</name>
</gene>
<keyword evidence="2 6" id="KW-0489">Methyltransferase</keyword>
<proteinExistence type="predicted"/>
<evidence type="ECO:0000313" key="10">
    <source>
        <dbReference type="EMBL" id="CAD8663529.1"/>
    </source>
</evidence>
<dbReference type="FunFam" id="3.40.50.150:FF:000003">
    <property type="entry name" value="Blast:Protein arginine N-methyltransferase 1"/>
    <property type="match status" value="1"/>
</dbReference>
<evidence type="ECO:0000256" key="5">
    <source>
        <dbReference type="ARBA" id="ARBA00049303"/>
    </source>
</evidence>
<dbReference type="GO" id="GO:0032259">
    <property type="term" value="P:methylation"/>
    <property type="evidence" value="ECO:0007669"/>
    <property type="project" value="UniProtKB-KW"/>
</dbReference>
<dbReference type="PANTHER" id="PTHR11006:SF53">
    <property type="entry name" value="PROTEIN ARGININE N-METHYLTRANSFERASE 3"/>
    <property type="match status" value="1"/>
</dbReference>
<dbReference type="InterPro" id="IPR029063">
    <property type="entry name" value="SAM-dependent_MTases_sf"/>
</dbReference>
<evidence type="ECO:0000259" key="9">
    <source>
        <dbReference type="Pfam" id="PF22528"/>
    </source>
</evidence>
<evidence type="ECO:0000256" key="1">
    <source>
        <dbReference type="ARBA" id="ARBA00011925"/>
    </source>
</evidence>
<evidence type="ECO:0000256" key="2">
    <source>
        <dbReference type="ARBA" id="ARBA00022603"/>
    </source>
</evidence>
<dbReference type="InterPro" id="IPR025799">
    <property type="entry name" value="Arg_MeTrfase"/>
</dbReference>
<evidence type="ECO:0000256" key="7">
    <source>
        <dbReference type="SAM" id="MobiDB-lite"/>
    </source>
</evidence>
<dbReference type="CDD" id="cd02440">
    <property type="entry name" value="AdoMet_MTases"/>
    <property type="match status" value="1"/>
</dbReference>
<feature type="domain" description="Methyltransferase" evidence="8">
    <location>
        <begin position="150"/>
        <end position="247"/>
    </location>
</feature>
<accession>A0A7S0N8X0</accession>
<evidence type="ECO:0000256" key="6">
    <source>
        <dbReference type="PROSITE-ProRule" id="PRU01015"/>
    </source>
</evidence>
<dbReference type="GO" id="GO:0035242">
    <property type="term" value="F:protein-arginine omega-N asymmetric methyltransferase activity"/>
    <property type="evidence" value="ECO:0007669"/>
    <property type="project" value="UniProtKB-EC"/>
</dbReference>
<feature type="region of interest" description="Disordered" evidence="7">
    <location>
        <begin position="25"/>
        <end position="70"/>
    </location>
</feature>
<evidence type="ECO:0000259" key="8">
    <source>
        <dbReference type="Pfam" id="PF13649"/>
    </source>
</evidence>
<protein>
    <recommendedName>
        <fullName evidence="1">type I protein arginine methyltransferase</fullName>
        <ecNumber evidence="1">2.1.1.319</ecNumber>
    </recommendedName>
</protein>
<dbReference type="AlphaFoldDB" id="A0A7S0N8X0"/>
<dbReference type="EC" id="2.1.1.319" evidence="1"/>
<dbReference type="GO" id="GO:0042054">
    <property type="term" value="F:histone methyltransferase activity"/>
    <property type="evidence" value="ECO:0007669"/>
    <property type="project" value="TreeGrafter"/>
</dbReference>
<feature type="compositionally biased region" description="Polar residues" evidence="7">
    <location>
        <begin position="61"/>
        <end position="70"/>
    </location>
</feature>
<dbReference type="Gene3D" id="3.40.50.150">
    <property type="entry name" value="Vaccinia Virus protein VP39"/>
    <property type="match status" value="1"/>
</dbReference>
<comment type="catalytic activity">
    <reaction evidence="5">
        <text>L-arginyl-[protein] + S-adenosyl-L-methionine = N(omega)-methyl-L-arginyl-[protein] + S-adenosyl-L-homocysteine + H(+)</text>
        <dbReference type="Rhea" id="RHEA:48100"/>
        <dbReference type="Rhea" id="RHEA-COMP:10532"/>
        <dbReference type="Rhea" id="RHEA-COMP:11990"/>
        <dbReference type="ChEBI" id="CHEBI:15378"/>
        <dbReference type="ChEBI" id="CHEBI:29965"/>
        <dbReference type="ChEBI" id="CHEBI:57856"/>
        <dbReference type="ChEBI" id="CHEBI:59789"/>
        <dbReference type="ChEBI" id="CHEBI:65280"/>
    </reaction>
    <physiologicalReaction direction="left-to-right" evidence="5">
        <dbReference type="Rhea" id="RHEA:48101"/>
    </physiologicalReaction>
</comment>
<keyword evidence="4 6" id="KW-0949">S-adenosyl-L-methionine</keyword>
<dbReference type="InterPro" id="IPR041698">
    <property type="entry name" value="Methyltransf_25"/>
</dbReference>
<dbReference type="Pfam" id="PF13649">
    <property type="entry name" value="Methyltransf_25"/>
    <property type="match status" value="1"/>
</dbReference>